<protein>
    <submittedName>
        <fullName evidence="2">Uncharacterized protein</fullName>
    </submittedName>
</protein>
<sequence>MGFWIMILSGVIGLEMLHLGFNKRAQKPLRPVLVGVGIILMAFAIYVATPLGADLILKVAM</sequence>
<dbReference type="RefSeq" id="WP_008213089.1">
    <property type="nucleotide sequence ID" value="NZ_JH414975.1"/>
</dbReference>
<feature type="transmembrane region" description="Helical" evidence="1">
    <location>
        <begin position="32"/>
        <end position="57"/>
    </location>
</feature>
<reference evidence="2 3" key="1">
    <citation type="submission" date="2011-09" db="EMBL/GenBank/DDBJ databases">
        <authorList>
            <person name="Weinstock G."/>
            <person name="Sodergren E."/>
            <person name="Clifton S."/>
            <person name="Fulton L."/>
            <person name="Fulton B."/>
            <person name="Courtney L."/>
            <person name="Fronick C."/>
            <person name="Harrison M."/>
            <person name="Strong C."/>
            <person name="Farmer C."/>
            <person name="Delahaunty K."/>
            <person name="Markovic C."/>
            <person name="Hall O."/>
            <person name="Minx P."/>
            <person name="Tomlinson C."/>
            <person name="Mitreva M."/>
            <person name="Hou S."/>
            <person name="Chen J."/>
            <person name="Wollam A."/>
            <person name="Pepin K.H."/>
            <person name="Johnson M."/>
            <person name="Bhonagiri V."/>
            <person name="Zhang X."/>
            <person name="Suruliraj S."/>
            <person name="Warren W."/>
            <person name="Chinwalla A."/>
            <person name="Mardis E.R."/>
            <person name="Wilson R.K."/>
        </authorList>
    </citation>
    <scope>NUCLEOTIDE SEQUENCE [LARGE SCALE GENOMIC DNA]</scope>
    <source>
        <strain evidence="2 3">F0439</strain>
    </source>
</reference>
<organism evidence="2 3">
    <name type="scientific">Lentilactobacillus parafarraginis F0439</name>
    <dbReference type="NCBI Taxonomy" id="797515"/>
    <lineage>
        <taxon>Bacteria</taxon>
        <taxon>Bacillati</taxon>
        <taxon>Bacillota</taxon>
        <taxon>Bacilli</taxon>
        <taxon>Lactobacillales</taxon>
        <taxon>Lactobacillaceae</taxon>
        <taxon>Lentilactobacillus</taxon>
    </lineage>
</organism>
<dbReference type="EMBL" id="AGEY01000089">
    <property type="protein sequence ID" value="EHL98011.1"/>
    <property type="molecule type" value="Genomic_DNA"/>
</dbReference>
<dbReference type="AlphaFoldDB" id="G9ZPU8"/>
<keyword evidence="1" id="KW-1133">Transmembrane helix</keyword>
<evidence type="ECO:0000256" key="1">
    <source>
        <dbReference type="SAM" id="Phobius"/>
    </source>
</evidence>
<comment type="caution">
    <text evidence="2">The sequence shown here is derived from an EMBL/GenBank/DDBJ whole genome shotgun (WGS) entry which is preliminary data.</text>
</comment>
<name>G9ZPU8_9LACO</name>
<dbReference type="Proteomes" id="UP000004625">
    <property type="component" value="Unassembled WGS sequence"/>
</dbReference>
<accession>G9ZPU8</accession>
<evidence type="ECO:0000313" key="2">
    <source>
        <dbReference type="EMBL" id="EHL98011.1"/>
    </source>
</evidence>
<evidence type="ECO:0000313" key="3">
    <source>
        <dbReference type="Proteomes" id="UP000004625"/>
    </source>
</evidence>
<keyword evidence="3" id="KW-1185">Reference proteome</keyword>
<dbReference type="STRING" id="797515.HMPREF9103_01753"/>
<proteinExistence type="predicted"/>
<keyword evidence="1" id="KW-0812">Transmembrane</keyword>
<dbReference type="HOGENOM" id="CLU_209751_0_0_9"/>
<gene>
    <name evidence="2" type="ORF">HMPREF9103_01753</name>
</gene>
<dbReference type="PATRIC" id="fig|797515.3.peg.1617"/>
<keyword evidence="1" id="KW-0472">Membrane</keyword>